<proteinExistence type="predicted"/>
<gene>
    <name evidence="1" type="ORF">IG617_06940</name>
</gene>
<protein>
    <recommendedName>
        <fullName evidence="3">Class I SAM-dependent methyltransferase</fullName>
    </recommendedName>
</protein>
<dbReference type="RefSeq" id="WP_192108464.1">
    <property type="nucleotide sequence ID" value="NZ_JACYXJ010000002.1"/>
</dbReference>
<accession>A0ABR9C7Y1</accession>
<dbReference type="Gene3D" id="3.40.50.150">
    <property type="entry name" value="Vaccinia Virus protein VP39"/>
    <property type="match status" value="1"/>
</dbReference>
<reference evidence="1 2" key="1">
    <citation type="submission" date="2020-09" db="EMBL/GenBank/DDBJ databases">
        <title>The genome sequence of type strain Labrenzia polysiphoniae KACC 19711.</title>
        <authorList>
            <person name="Liu Y."/>
        </authorList>
    </citation>
    <scope>NUCLEOTIDE SEQUENCE [LARGE SCALE GENOMIC DNA]</scope>
    <source>
        <strain evidence="1 2">KACC 19711</strain>
    </source>
</reference>
<sequence length="240" mass="27587">MKIDPEAADYILFQRTNFLPKKKSSTLNKLLSYFKPTETYEQYVQRYARNNAYTITERYAKEMEIAFDSIKGHIPIDAQNIMDIGCGIAALDYYLYQFLKANNPNIYLIDRTQVDENVWYMFEDRGSFYNSLDLAKQTLIANGVPEQSIFCIEAPDDGVLHSAINPCDLIISTYSWGFHYPIELYLESAYEILAVGGALIVDVRTETSGEELLNRKFGMESISVIYRGAKHNTLKCIKRM</sequence>
<dbReference type="InterPro" id="IPR029063">
    <property type="entry name" value="SAM-dependent_MTases_sf"/>
</dbReference>
<evidence type="ECO:0000313" key="2">
    <source>
        <dbReference type="Proteomes" id="UP000615687"/>
    </source>
</evidence>
<keyword evidence="2" id="KW-1185">Reference proteome</keyword>
<dbReference type="SUPFAM" id="SSF53335">
    <property type="entry name" value="S-adenosyl-L-methionine-dependent methyltransferases"/>
    <property type="match status" value="1"/>
</dbReference>
<dbReference type="Proteomes" id="UP000615687">
    <property type="component" value="Unassembled WGS sequence"/>
</dbReference>
<evidence type="ECO:0008006" key="3">
    <source>
        <dbReference type="Google" id="ProtNLM"/>
    </source>
</evidence>
<dbReference type="EMBL" id="JACYXJ010000002">
    <property type="protein sequence ID" value="MBD8876016.1"/>
    <property type="molecule type" value="Genomic_DNA"/>
</dbReference>
<name>A0ABR9C7Y1_9HYPH</name>
<comment type="caution">
    <text evidence="1">The sequence shown here is derived from an EMBL/GenBank/DDBJ whole genome shotgun (WGS) entry which is preliminary data.</text>
</comment>
<evidence type="ECO:0000313" key="1">
    <source>
        <dbReference type="EMBL" id="MBD8876016.1"/>
    </source>
</evidence>
<organism evidence="1 2">
    <name type="scientific">Roseibium polysiphoniae</name>
    <dbReference type="NCBI Taxonomy" id="2571221"/>
    <lineage>
        <taxon>Bacteria</taxon>
        <taxon>Pseudomonadati</taxon>
        <taxon>Pseudomonadota</taxon>
        <taxon>Alphaproteobacteria</taxon>
        <taxon>Hyphomicrobiales</taxon>
        <taxon>Stappiaceae</taxon>
        <taxon>Roseibium</taxon>
    </lineage>
</organism>